<dbReference type="GO" id="GO:0050660">
    <property type="term" value="F:flavin adenine dinucleotide binding"/>
    <property type="evidence" value="ECO:0007669"/>
    <property type="project" value="InterPro"/>
</dbReference>
<dbReference type="AlphaFoldDB" id="A0A3D8S882"/>
<reference evidence="5 6" key="1">
    <citation type="journal article" date="2018" name="IMA Fungus">
        <title>IMA Genome-F 9: Draft genome sequence of Annulohypoxylon stygium, Aspergillus mulundensis, Berkeleyomyces basicola (syn. Thielaviopsis basicola), Ceratocystis smalleyi, two Cercospora beticola strains, Coleophoma cylindrospora, Fusarium fracticaudum, Phialophora cf. hyalina, and Morchella septimelata.</title>
        <authorList>
            <person name="Wingfield B.D."/>
            <person name="Bills G.F."/>
            <person name="Dong Y."/>
            <person name="Huang W."/>
            <person name="Nel W.J."/>
            <person name="Swalarsk-Parry B.S."/>
            <person name="Vaghefi N."/>
            <person name="Wilken P.M."/>
            <person name="An Z."/>
            <person name="de Beer Z.W."/>
            <person name="De Vos L."/>
            <person name="Chen L."/>
            <person name="Duong T.A."/>
            <person name="Gao Y."/>
            <person name="Hammerbacher A."/>
            <person name="Kikkert J.R."/>
            <person name="Li Y."/>
            <person name="Li H."/>
            <person name="Li K."/>
            <person name="Li Q."/>
            <person name="Liu X."/>
            <person name="Ma X."/>
            <person name="Naidoo K."/>
            <person name="Pethybridge S.J."/>
            <person name="Sun J."/>
            <person name="Steenkamp E.T."/>
            <person name="van der Nest M.A."/>
            <person name="van Wyk S."/>
            <person name="Wingfield M.J."/>
            <person name="Xiong C."/>
            <person name="Yue Q."/>
            <person name="Zhang X."/>
        </authorList>
    </citation>
    <scope>NUCLEOTIDE SEQUENCE [LARGE SCALE GENOMIC DNA]</scope>
    <source>
        <strain evidence="5 6">BP6252</strain>
    </source>
</reference>
<evidence type="ECO:0000256" key="3">
    <source>
        <dbReference type="ARBA" id="ARBA00022827"/>
    </source>
</evidence>
<name>A0A3D8S882_9HELO</name>
<gene>
    <name evidence="5" type="ORF">BP6252_03641</name>
</gene>
<dbReference type="GO" id="GO:0004499">
    <property type="term" value="F:N,N-dimethylaniline monooxygenase activity"/>
    <property type="evidence" value="ECO:0007669"/>
    <property type="project" value="InterPro"/>
</dbReference>
<dbReference type="Proteomes" id="UP000256645">
    <property type="component" value="Unassembled WGS sequence"/>
</dbReference>
<dbReference type="EMBL" id="PDLM01000003">
    <property type="protein sequence ID" value="RDW82529.1"/>
    <property type="molecule type" value="Genomic_DNA"/>
</dbReference>
<dbReference type="Gene3D" id="3.50.50.60">
    <property type="entry name" value="FAD/NAD(P)-binding domain"/>
    <property type="match status" value="2"/>
</dbReference>
<evidence type="ECO:0000313" key="5">
    <source>
        <dbReference type="EMBL" id="RDW82529.1"/>
    </source>
</evidence>
<dbReference type="InterPro" id="IPR051209">
    <property type="entry name" value="FAD-bind_Monooxygenase_sf"/>
</dbReference>
<evidence type="ECO:0000313" key="6">
    <source>
        <dbReference type="Proteomes" id="UP000256645"/>
    </source>
</evidence>
<dbReference type="STRING" id="1849047.A0A3D8S882"/>
<keyword evidence="6" id="KW-1185">Reference proteome</keyword>
<comment type="caution">
    <text evidence="5">The sequence shown here is derived from an EMBL/GenBank/DDBJ whole genome shotgun (WGS) entry which is preliminary data.</text>
</comment>
<comment type="similarity">
    <text evidence="1">Belongs to the FAD-binding monooxygenase family.</text>
</comment>
<sequence length="567" mass="63560">MGSILENLTFNPSKSVLIKEEPIFNRRKLRVVCIGAGLSGLTLAHKIKNENAFGENEVDFTIYEKNNDIGGTWYENVYPGAACDIPAHCYTFPFAPNPNWSKFMAPGAEIHKYIKDTAAKFGLEEPIQFNSTVHAAVWNEASGKWDIAVSKGGKTFDDTADVVINATGFLSVVQWPEIEGLKDFQGKLLHTARWDKSYEWEGKKVAVIGNGSSGIQIVAAMQPKVAKLTNYLRSPTWIAPNFAADPTKDGKNFTYTEEEKELYRTDKEAFRKYLKSIEQTINFTYFMLLKDSPVHEMVQAGCTELMKSRMVNDPELAEKMIPKFSAGCRRISPGDGYLEALQEPNCQANWSPIKRVTATGIETADGKTEDFDLIVCATGFNTKWIPEWKLVGKHGVTLNKTWKDDPSAFLGVNVGDMPNYFLIYGPNSPVGNGSVLRACGWQCDFIVKSINKIATEDIKSMVVKPDALLEYNEYAQKLLKRTVWSDNCRAWYKSGKESGTVTGVYQGSTLHYKGKRDRNNLIQNAGFEHFDIEYRTGNRFAYMGNGKSIRDEDGAGDLAYYMDDLEL</sequence>
<protein>
    <submittedName>
        <fullName evidence="5">Uncharacterized protein</fullName>
    </submittedName>
</protein>
<dbReference type="InterPro" id="IPR020946">
    <property type="entry name" value="Flavin_mOase-like"/>
</dbReference>
<proteinExistence type="inferred from homology"/>
<dbReference type="OrthoDB" id="74360at2759"/>
<dbReference type="GO" id="GO:0050661">
    <property type="term" value="F:NADP binding"/>
    <property type="evidence" value="ECO:0007669"/>
    <property type="project" value="InterPro"/>
</dbReference>
<dbReference type="InterPro" id="IPR036188">
    <property type="entry name" value="FAD/NAD-bd_sf"/>
</dbReference>
<evidence type="ECO:0000256" key="2">
    <source>
        <dbReference type="ARBA" id="ARBA00022630"/>
    </source>
</evidence>
<dbReference type="Pfam" id="PF00743">
    <property type="entry name" value="FMO-like"/>
    <property type="match status" value="1"/>
</dbReference>
<evidence type="ECO:0000256" key="1">
    <source>
        <dbReference type="ARBA" id="ARBA00010139"/>
    </source>
</evidence>
<dbReference type="SUPFAM" id="SSF51905">
    <property type="entry name" value="FAD/NAD(P)-binding domain"/>
    <property type="match status" value="3"/>
</dbReference>
<keyword evidence="2" id="KW-0285">Flavoprotein</keyword>
<keyword evidence="3" id="KW-0274">FAD</keyword>
<dbReference type="PANTHER" id="PTHR42877">
    <property type="entry name" value="L-ORNITHINE N(5)-MONOOXYGENASE-RELATED"/>
    <property type="match status" value="1"/>
</dbReference>
<keyword evidence="4" id="KW-0560">Oxidoreductase</keyword>
<organism evidence="5 6">
    <name type="scientific">Coleophoma cylindrospora</name>
    <dbReference type="NCBI Taxonomy" id="1849047"/>
    <lineage>
        <taxon>Eukaryota</taxon>
        <taxon>Fungi</taxon>
        <taxon>Dikarya</taxon>
        <taxon>Ascomycota</taxon>
        <taxon>Pezizomycotina</taxon>
        <taxon>Leotiomycetes</taxon>
        <taxon>Helotiales</taxon>
        <taxon>Dermateaceae</taxon>
        <taxon>Coleophoma</taxon>
    </lineage>
</organism>
<accession>A0A3D8S882</accession>
<evidence type="ECO:0000256" key="4">
    <source>
        <dbReference type="ARBA" id="ARBA00023002"/>
    </source>
</evidence>
<dbReference type="PANTHER" id="PTHR42877:SF11">
    <property type="entry name" value="MONOOXYGENASE, PUTATIVE (AFU_ORTHOLOGUE AFUA_6G13790)-RELATED"/>
    <property type="match status" value="1"/>
</dbReference>